<dbReference type="EMBL" id="CP182909">
    <property type="protein sequence ID" value="XPM67177.1"/>
    <property type="molecule type" value="Genomic_DNA"/>
</dbReference>
<accession>A0ACD5H2C6</accession>
<gene>
    <name evidence="1" type="ORF">BH720_017100</name>
</gene>
<reference evidence="1 2" key="1">
    <citation type="journal article" date="2016" name="Genome Announc.">
        <title>Draft Genome Sequence of the Thermotolerant Cyanobacterium Desertifilum sp. IPPAS B-1220.</title>
        <authorList>
            <person name="Mironov K.S."/>
            <person name="Sinetova M.A."/>
            <person name="Bolatkhan K."/>
            <person name="Zayadan B.K."/>
            <person name="Ustinova V.V."/>
            <person name="Kupriyanova E.V."/>
            <person name="Skrypnik A.N."/>
            <person name="Gogoleva N.E."/>
            <person name="Gogolev Y.V."/>
            <person name="Los D.A."/>
        </authorList>
    </citation>
    <scope>NUCLEOTIDE SEQUENCE [LARGE SCALE GENOMIC DNA]</scope>
    <source>
        <strain evidence="1 2">IPPAS B-1220</strain>
    </source>
</reference>
<keyword evidence="2" id="KW-1185">Reference proteome</keyword>
<name>A0ACD5H2C6_9CYAN</name>
<evidence type="ECO:0000313" key="2">
    <source>
        <dbReference type="Proteomes" id="UP000095472"/>
    </source>
</evidence>
<protein>
    <submittedName>
        <fullName evidence="1">Uncharacterized protein</fullName>
    </submittedName>
</protein>
<sequence length="181" mass="20648">MALFYSQLGDEIQTYHPFDFSTIISLLQVPHLEMTEEVKNRTEVELTEADWQVVNQRIAVAQKWLDDYADEEEKLVLYFDAVPEKVKELSAEQVKYLTQLAENLQTLEAWEGEALQTEIFSTAKALPIAPNLAFPAVYYSFLGKERDSKAGALLSYLDREFVITRIRDAIALAQEPAKVEA</sequence>
<evidence type="ECO:0000313" key="1">
    <source>
        <dbReference type="EMBL" id="XPM67177.1"/>
    </source>
</evidence>
<proteinExistence type="predicted"/>
<dbReference type="Proteomes" id="UP000095472">
    <property type="component" value="Chromosome"/>
</dbReference>
<organism evidence="1 2">
    <name type="scientific">Desertifilum tharense IPPAS B-1220</name>
    <dbReference type="NCBI Taxonomy" id="1781255"/>
    <lineage>
        <taxon>Bacteria</taxon>
        <taxon>Bacillati</taxon>
        <taxon>Cyanobacteriota</taxon>
        <taxon>Cyanophyceae</taxon>
        <taxon>Desertifilales</taxon>
        <taxon>Desertifilaceae</taxon>
        <taxon>Desertifilum</taxon>
    </lineage>
</organism>